<organism evidence="6 7">
    <name type="scientific">Actinomadura mexicana</name>
    <dbReference type="NCBI Taxonomy" id="134959"/>
    <lineage>
        <taxon>Bacteria</taxon>
        <taxon>Bacillati</taxon>
        <taxon>Actinomycetota</taxon>
        <taxon>Actinomycetes</taxon>
        <taxon>Streptosporangiales</taxon>
        <taxon>Thermomonosporaceae</taxon>
        <taxon>Actinomadura</taxon>
    </lineage>
</organism>
<dbReference type="InterPro" id="IPR028359">
    <property type="entry name" value="UDP_ManNAc/GlcNAc_DH"/>
</dbReference>
<dbReference type="PIRSF" id="PIRSF000124">
    <property type="entry name" value="UDPglc_GDPman_dh"/>
    <property type="match status" value="1"/>
</dbReference>
<evidence type="ECO:0000313" key="6">
    <source>
        <dbReference type="EMBL" id="SNS50935.1"/>
    </source>
</evidence>
<evidence type="ECO:0000256" key="4">
    <source>
        <dbReference type="PIRNR" id="PIRNR000124"/>
    </source>
</evidence>
<gene>
    <name evidence="6" type="ORF">SAMN06265355_11958</name>
</gene>
<dbReference type="GO" id="GO:0000271">
    <property type="term" value="P:polysaccharide biosynthetic process"/>
    <property type="evidence" value="ECO:0007669"/>
    <property type="project" value="InterPro"/>
</dbReference>
<protein>
    <submittedName>
        <fullName evidence="6">UDP-N-acetyl-D-mannosaminuronic acid dehydrogenase</fullName>
    </submittedName>
</protein>
<accession>A0A239F271</accession>
<dbReference type="NCBIfam" id="TIGR03026">
    <property type="entry name" value="NDP-sugDHase"/>
    <property type="match status" value="1"/>
</dbReference>
<keyword evidence="3" id="KW-0520">NAD</keyword>
<dbReference type="Pfam" id="PF03720">
    <property type="entry name" value="UDPG_MGDP_dh_C"/>
    <property type="match status" value="1"/>
</dbReference>
<dbReference type="Pfam" id="PF03721">
    <property type="entry name" value="UDPG_MGDP_dh_N"/>
    <property type="match status" value="1"/>
</dbReference>
<sequence length="450" mass="48083">MEFLSDSPHPRIAILGFGYIGSCLGVALAERGMSVVGIDSDAPMIAELRAGRCAIPEPGLAEALAPLVASARLACTTDYDALRDADVVLITVGTPVDGNGALLTAQLEEVCRQLALRLRAGQLVILKSTVAPGTTRTLVVPLLESSGLAEGRDFGLAYCPERLAEGDALAQVRELTVIVGGCGPGSTAAAARFWKAALGVPVRIVPTADIAEIVKLANNWWIDANVAMANELARFCALFEVDVMEVIAAANSLPKGDGRVNILRPGAGVGGPCLTKDPWMTWRTARDRGVRLRTVETARHVNDAMPEYAYEVIRDGLAKMGKDLASARIAVLGAAFKNDTGDLRNTPVKGVVRALQAAGAEVRVFDPLAEKERIRSEVGGSPAADLDQAVRGADSVAFLAGHRQFRQIDLERLRRLVAMPCLIFDGRMHYRAETIRRLRDLGFGYRGIGR</sequence>
<proteinExistence type="inferred from homology"/>
<dbReference type="InterPro" id="IPR014026">
    <property type="entry name" value="UDP-Glc/GDP-Man_DH_dimer"/>
</dbReference>
<dbReference type="GO" id="GO:0016616">
    <property type="term" value="F:oxidoreductase activity, acting on the CH-OH group of donors, NAD or NADP as acceptor"/>
    <property type="evidence" value="ECO:0007669"/>
    <property type="project" value="InterPro"/>
</dbReference>
<dbReference type="SUPFAM" id="SSF52413">
    <property type="entry name" value="UDP-glucose/GDP-mannose dehydrogenase C-terminal domain"/>
    <property type="match status" value="1"/>
</dbReference>
<name>A0A239F271_9ACTN</name>
<dbReference type="Pfam" id="PF00984">
    <property type="entry name" value="UDPG_MGDP_dh"/>
    <property type="match status" value="1"/>
</dbReference>
<dbReference type="InterPro" id="IPR008927">
    <property type="entry name" value="6-PGluconate_DH-like_C_sf"/>
</dbReference>
<dbReference type="InterPro" id="IPR036220">
    <property type="entry name" value="UDP-Glc/GDP-Man_DH_C_sf"/>
</dbReference>
<evidence type="ECO:0000256" key="2">
    <source>
        <dbReference type="ARBA" id="ARBA00023002"/>
    </source>
</evidence>
<dbReference type="GO" id="GO:0051287">
    <property type="term" value="F:NAD binding"/>
    <property type="evidence" value="ECO:0007669"/>
    <property type="project" value="InterPro"/>
</dbReference>
<evidence type="ECO:0000259" key="5">
    <source>
        <dbReference type="SMART" id="SM00984"/>
    </source>
</evidence>
<evidence type="ECO:0000256" key="3">
    <source>
        <dbReference type="ARBA" id="ARBA00023027"/>
    </source>
</evidence>
<dbReference type="EMBL" id="FZNP01000019">
    <property type="protein sequence ID" value="SNS50935.1"/>
    <property type="molecule type" value="Genomic_DNA"/>
</dbReference>
<dbReference type="Proteomes" id="UP000198420">
    <property type="component" value="Unassembled WGS sequence"/>
</dbReference>
<evidence type="ECO:0000256" key="1">
    <source>
        <dbReference type="ARBA" id="ARBA00006601"/>
    </source>
</evidence>
<dbReference type="InterPro" id="IPR014027">
    <property type="entry name" value="UDP-Glc/GDP-Man_DH_C"/>
</dbReference>
<dbReference type="InterPro" id="IPR017476">
    <property type="entry name" value="UDP-Glc/GDP-Man"/>
</dbReference>
<dbReference type="OrthoDB" id="5193947at2"/>
<dbReference type="AlphaFoldDB" id="A0A239F271"/>
<keyword evidence="2" id="KW-0560">Oxidoreductase</keyword>
<reference evidence="7" key="1">
    <citation type="submission" date="2017-06" db="EMBL/GenBank/DDBJ databases">
        <authorList>
            <person name="Varghese N."/>
            <person name="Submissions S."/>
        </authorList>
    </citation>
    <scope>NUCLEOTIDE SEQUENCE [LARGE SCALE GENOMIC DNA]</scope>
    <source>
        <strain evidence="7">DSM 44485</strain>
    </source>
</reference>
<keyword evidence="7" id="KW-1185">Reference proteome</keyword>
<dbReference type="PIRSF" id="PIRSF500136">
    <property type="entry name" value="UDP_ManNAc_DH"/>
    <property type="match status" value="1"/>
</dbReference>
<evidence type="ECO:0000313" key="7">
    <source>
        <dbReference type="Proteomes" id="UP000198420"/>
    </source>
</evidence>
<dbReference type="Gene3D" id="3.40.50.720">
    <property type="entry name" value="NAD(P)-binding Rossmann-like Domain"/>
    <property type="match status" value="2"/>
</dbReference>
<dbReference type="SMART" id="SM00984">
    <property type="entry name" value="UDPG_MGDP_dh_C"/>
    <property type="match status" value="1"/>
</dbReference>
<dbReference type="PANTHER" id="PTHR43491:SF2">
    <property type="entry name" value="UDP-N-ACETYL-D-MANNOSAMINE DEHYDROGENASE"/>
    <property type="match status" value="1"/>
</dbReference>
<dbReference type="InterPro" id="IPR001732">
    <property type="entry name" value="UDP-Glc/GDP-Man_DH_N"/>
</dbReference>
<dbReference type="PANTHER" id="PTHR43491">
    <property type="entry name" value="UDP-N-ACETYL-D-MANNOSAMINE DEHYDROGENASE"/>
    <property type="match status" value="1"/>
</dbReference>
<dbReference type="GO" id="GO:0016628">
    <property type="term" value="F:oxidoreductase activity, acting on the CH-CH group of donors, NAD or NADP as acceptor"/>
    <property type="evidence" value="ECO:0007669"/>
    <property type="project" value="InterPro"/>
</dbReference>
<dbReference type="SUPFAM" id="SSF51735">
    <property type="entry name" value="NAD(P)-binding Rossmann-fold domains"/>
    <property type="match status" value="1"/>
</dbReference>
<dbReference type="RefSeq" id="WP_089316046.1">
    <property type="nucleotide sequence ID" value="NZ_FZNP01000019.1"/>
</dbReference>
<dbReference type="SUPFAM" id="SSF48179">
    <property type="entry name" value="6-phosphogluconate dehydrogenase C-terminal domain-like"/>
    <property type="match status" value="1"/>
</dbReference>
<dbReference type="InterPro" id="IPR036291">
    <property type="entry name" value="NAD(P)-bd_dom_sf"/>
</dbReference>
<comment type="similarity">
    <text evidence="1 4">Belongs to the UDP-glucose/GDP-mannose dehydrogenase family.</text>
</comment>
<feature type="domain" description="UDP-glucose/GDP-mannose dehydrogenase C-terminal" evidence="5">
    <location>
        <begin position="330"/>
        <end position="432"/>
    </location>
</feature>